<organism evidence="1 2">
    <name type="scientific">Klebsiella michiganensis (strain ATCC 8724 / DSM 4798 / JCM 20051 / NBRC 3318 / NRRL B-199 / KCTC 1686 / BUCSAV 143 / CCM 1901)</name>
    <dbReference type="NCBI Taxonomy" id="1006551"/>
    <lineage>
        <taxon>Bacteria</taxon>
        <taxon>Pseudomonadati</taxon>
        <taxon>Pseudomonadota</taxon>
        <taxon>Gammaproteobacteria</taxon>
        <taxon>Enterobacterales</taxon>
        <taxon>Enterobacteriaceae</taxon>
        <taxon>Klebsiella/Raoultella group</taxon>
        <taxon>Klebsiella</taxon>
    </lineage>
</organism>
<gene>
    <name evidence="1" type="ordered locus">KOX_22395</name>
</gene>
<reference evidence="1 2" key="1">
    <citation type="journal article" date="2012" name="J. Bacteriol.">
        <title>Complete genome sequence of Klebsiella oxytoca KCTC 1686, used in production of 2,3-butanediol.</title>
        <authorList>
            <person name="Shin S.H."/>
            <person name="Kim S."/>
            <person name="Kim J.Y."/>
            <person name="Lee S."/>
            <person name="Um Y."/>
            <person name="Oh M.K."/>
            <person name="Kim Y.R."/>
            <person name="Lee J."/>
            <person name="Yang K.S."/>
        </authorList>
    </citation>
    <scope>NUCLEOTIDE SEQUENCE [LARGE SCALE GENOMIC DNA]</scope>
    <source>
        <strain evidence="2">ATCC 8724 / DSM 4798 / JCM 20051 / NBRC 3318 / NRRL B-199 / KCTC 1686</strain>
    </source>
</reference>
<accession>A0A0H3HCL7</accession>
<dbReference type="HOGENOM" id="CLU_3153879_0_0_6"/>
<evidence type="ECO:0000313" key="2">
    <source>
        <dbReference type="Proteomes" id="UP000007843"/>
    </source>
</evidence>
<evidence type="ECO:0000313" key="1">
    <source>
        <dbReference type="EMBL" id="AEX06199.1"/>
    </source>
</evidence>
<dbReference type="KEGG" id="kox:KOX_22395"/>
<name>A0A0H3HCL7_KLEM8</name>
<dbReference type="Proteomes" id="UP000007843">
    <property type="component" value="Chromosome"/>
</dbReference>
<dbReference type="EMBL" id="CP003218">
    <property type="protein sequence ID" value="AEX06199.1"/>
    <property type="molecule type" value="Genomic_DNA"/>
</dbReference>
<protein>
    <submittedName>
        <fullName evidence="1">Uncharacterized protein</fullName>
    </submittedName>
</protein>
<sequence>MKCLSITLFNSSIVRPIAKFTLMAISISAIDVRPAPAGIIFVCKKTQH</sequence>
<dbReference type="AlphaFoldDB" id="A0A0H3HCL7"/>
<proteinExistence type="predicted"/>
<dbReference type="PATRIC" id="fig|1006551.4.peg.4488"/>